<dbReference type="PANTHER" id="PTHR47254:SF1">
    <property type="entry name" value="CELL WALL MANNOPROTEIN CIS3-RELATED"/>
    <property type="match status" value="1"/>
</dbReference>
<comment type="subcellular location">
    <subcellularLocation>
        <location evidence="1">Secreted</location>
        <location evidence="1">Cell wall</location>
    </subcellularLocation>
</comment>
<organism evidence="10 11">
    <name type="scientific">Candida boidinii</name>
    <name type="common">Yeast</name>
    <dbReference type="NCBI Taxonomy" id="5477"/>
    <lineage>
        <taxon>Eukaryota</taxon>
        <taxon>Fungi</taxon>
        <taxon>Dikarya</taxon>
        <taxon>Ascomycota</taxon>
        <taxon>Saccharomycotina</taxon>
        <taxon>Pichiomycetes</taxon>
        <taxon>Pichiales</taxon>
        <taxon>Pichiaceae</taxon>
        <taxon>Ogataea</taxon>
        <taxon>Ogataea/Candida clade</taxon>
    </lineage>
</organism>
<evidence type="ECO:0000313" key="11">
    <source>
        <dbReference type="Proteomes" id="UP001165120"/>
    </source>
</evidence>
<evidence type="ECO:0000256" key="8">
    <source>
        <dbReference type="SAM" id="SignalP"/>
    </source>
</evidence>
<proteinExistence type="inferred from homology"/>
<feature type="domain" description="Cell wall mannoprotein PIR1-like C-terminal" evidence="9">
    <location>
        <begin position="258"/>
        <end position="331"/>
    </location>
</feature>
<feature type="chain" id="PRO_5040775679" evidence="8">
    <location>
        <begin position="20"/>
        <end position="341"/>
    </location>
</feature>
<dbReference type="GO" id="GO:0005199">
    <property type="term" value="F:structural constituent of cell wall"/>
    <property type="evidence" value="ECO:0007669"/>
    <property type="project" value="InterPro"/>
</dbReference>
<sequence>MQYRLTVLSALGLASSAAAAYVPSEPWSTLTPEGPLAGTVTDYSYTFGIAINPVATSTINKRDVVTQIGDGQIQATTETKSAAPVVTQIGDGQIQATTKTHSAAPVVTQIGDGQIQATTKTHSAAPVVTQIGDGQIQATTKTQSAAPVVTQIGDGQIQATTKTQSAAPVVTQIGDGQIQATTSTKDGVITQIGDGQIQATTSTATTGAASQITDGQVQASDKPESNAEEEAESDPSNPVKQVSCYSDDALSMQLKGAVLTDRHGRIGSIVANRQFQFDGPPPQAGAIYAGGWSITDDGKLAIGNNTVFYQCLSGTFYNLYDESIGDQCEPVNLDVVDLVSC</sequence>
<evidence type="ECO:0000256" key="2">
    <source>
        <dbReference type="ARBA" id="ARBA00022512"/>
    </source>
</evidence>
<evidence type="ECO:0000256" key="5">
    <source>
        <dbReference type="ARBA" id="ARBA00022737"/>
    </source>
</evidence>
<dbReference type="InterPro" id="IPR054508">
    <property type="entry name" value="PIR1-like_C"/>
</dbReference>
<dbReference type="InterPro" id="IPR051153">
    <property type="entry name" value="Yeast_CWMannoprotein_PIR"/>
</dbReference>
<keyword evidence="11" id="KW-1185">Reference proteome</keyword>
<evidence type="ECO:0000313" key="10">
    <source>
        <dbReference type="EMBL" id="GME68472.1"/>
    </source>
</evidence>
<dbReference type="GO" id="GO:0009277">
    <property type="term" value="C:fungal-type cell wall"/>
    <property type="evidence" value="ECO:0007669"/>
    <property type="project" value="TreeGrafter"/>
</dbReference>
<dbReference type="Proteomes" id="UP001165120">
    <property type="component" value="Unassembled WGS sequence"/>
</dbReference>
<comment type="similarity">
    <text evidence="6">Belongs to the PIR protein family.</text>
</comment>
<dbReference type="InterPro" id="IPR000420">
    <property type="entry name" value="Yeast_PIR_rpt"/>
</dbReference>
<evidence type="ECO:0000256" key="4">
    <source>
        <dbReference type="ARBA" id="ARBA00022729"/>
    </source>
</evidence>
<feature type="compositionally biased region" description="Low complexity" evidence="7">
    <location>
        <begin position="202"/>
        <end position="213"/>
    </location>
</feature>
<gene>
    <name evidence="10" type="ORF">Cboi02_000167700</name>
</gene>
<dbReference type="PROSITE" id="PS50256">
    <property type="entry name" value="PIR_REPEAT_2"/>
    <property type="match status" value="8"/>
</dbReference>
<name>A0A9W6SXW2_CANBO</name>
<keyword evidence="2" id="KW-0134">Cell wall</keyword>
<keyword evidence="5" id="KW-0677">Repeat</keyword>
<dbReference type="AlphaFoldDB" id="A0A9W6SXW2"/>
<dbReference type="Pfam" id="PF22799">
    <property type="entry name" value="PIR1-like_C"/>
    <property type="match status" value="1"/>
</dbReference>
<feature type="signal peptide" evidence="8">
    <location>
        <begin position="1"/>
        <end position="19"/>
    </location>
</feature>
<protein>
    <submittedName>
        <fullName evidence="10">Unnamed protein product</fullName>
    </submittedName>
</protein>
<keyword evidence="4 8" id="KW-0732">Signal</keyword>
<accession>A0A9W6SXW2</accession>
<dbReference type="PANTHER" id="PTHR47254">
    <property type="entry name" value="CELL WALL MANNOPROTEIN CIS3-RELATED"/>
    <property type="match status" value="1"/>
</dbReference>
<evidence type="ECO:0000256" key="3">
    <source>
        <dbReference type="ARBA" id="ARBA00022525"/>
    </source>
</evidence>
<evidence type="ECO:0000259" key="9">
    <source>
        <dbReference type="Pfam" id="PF22799"/>
    </source>
</evidence>
<dbReference type="EMBL" id="BSXN01000421">
    <property type="protein sequence ID" value="GME68472.1"/>
    <property type="molecule type" value="Genomic_DNA"/>
</dbReference>
<evidence type="ECO:0000256" key="6">
    <source>
        <dbReference type="ARBA" id="ARBA00038219"/>
    </source>
</evidence>
<evidence type="ECO:0000256" key="7">
    <source>
        <dbReference type="SAM" id="MobiDB-lite"/>
    </source>
</evidence>
<evidence type="ECO:0000256" key="1">
    <source>
        <dbReference type="ARBA" id="ARBA00004191"/>
    </source>
</evidence>
<comment type="caution">
    <text evidence="10">The sequence shown here is derived from an EMBL/GenBank/DDBJ whole genome shotgun (WGS) entry which is preliminary data.</text>
</comment>
<feature type="region of interest" description="Disordered" evidence="7">
    <location>
        <begin position="202"/>
        <end position="240"/>
    </location>
</feature>
<reference evidence="10" key="1">
    <citation type="submission" date="2023-04" db="EMBL/GenBank/DDBJ databases">
        <title>Candida boidinii NBRC 10035.</title>
        <authorList>
            <person name="Ichikawa N."/>
            <person name="Sato H."/>
            <person name="Tonouchi N."/>
        </authorList>
    </citation>
    <scope>NUCLEOTIDE SEQUENCE</scope>
    <source>
        <strain evidence="10">NBRC 10035</strain>
    </source>
</reference>
<dbReference type="GO" id="GO:0031505">
    <property type="term" value="P:fungal-type cell wall organization"/>
    <property type="evidence" value="ECO:0007669"/>
    <property type="project" value="UniProtKB-ARBA"/>
</dbReference>
<dbReference type="Pfam" id="PF00399">
    <property type="entry name" value="PIR"/>
    <property type="match status" value="8"/>
</dbReference>
<keyword evidence="3" id="KW-0964">Secreted</keyword>